<dbReference type="GO" id="GO:0015936">
    <property type="term" value="P:coenzyme A metabolic process"/>
    <property type="evidence" value="ECO:0007669"/>
    <property type="project" value="InterPro"/>
</dbReference>
<reference evidence="10 11" key="1">
    <citation type="submission" date="2013-02" db="EMBL/GenBank/DDBJ databases">
        <title>The Genome Sequence of Enterococcus phoeniculicola BAA-412.</title>
        <authorList>
            <consortium name="The Broad Institute Genome Sequencing Platform"/>
            <consortium name="The Broad Institute Genome Sequencing Center for Infectious Disease"/>
            <person name="Earl A.M."/>
            <person name="Gilmore M.S."/>
            <person name="Lebreton F."/>
            <person name="Walker B."/>
            <person name="Young S.K."/>
            <person name="Zeng Q."/>
            <person name="Gargeya S."/>
            <person name="Fitzgerald M."/>
            <person name="Haas B."/>
            <person name="Abouelleil A."/>
            <person name="Alvarado L."/>
            <person name="Arachchi H.M."/>
            <person name="Berlin A.M."/>
            <person name="Chapman S.B."/>
            <person name="Dewar J."/>
            <person name="Goldberg J."/>
            <person name="Griggs A."/>
            <person name="Gujja S."/>
            <person name="Hansen M."/>
            <person name="Howarth C."/>
            <person name="Imamovic A."/>
            <person name="Larimer J."/>
            <person name="McCowan C."/>
            <person name="Murphy C."/>
            <person name="Neiman D."/>
            <person name="Pearson M."/>
            <person name="Priest M."/>
            <person name="Roberts A."/>
            <person name="Saif S."/>
            <person name="Shea T."/>
            <person name="Sisk P."/>
            <person name="Sykes S."/>
            <person name="Wortman J."/>
            <person name="Nusbaum C."/>
            <person name="Birren B."/>
        </authorList>
    </citation>
    <scope>NUCLEOTIDE SEQUENCE [LARGE SCALE GENOMIC DNA]</scope>
    <source>
        <strain evidence="10 11">ATCC BAA-412</strain>
    </source>
</reference>
<comment type="similarity">
    <text evidence="2">Belongs to the thiolase-like superfamily. Thiolase family.</text>
</comment>
<dbReference type="eggNOG" id="COG0183">
    <property type="taxonomic scope" value="Bacteria"/>
</dbReference>
<gene>
    <name evidence="10" type="ORF">UC3_02086</name>
</gene>
<sequence length="818" mass="87770">MKEVVIIDATRTPIGKYKGGLSTVSAAVLGKTVVETILDKNKVVKKDVHQVIFGHVLQAGAGQNTARQIAIDAGLPVSVSAMTVNEVCGSGLKSVILARQLIQLGEAEVMVAGGTENMSQAPMIEPYQPETNDYAPAVSSMLTDGLIDAFSQTHMGITAENVAEKYGISREQQDQFALQSQKRAANAIEEGKFLEEITPVELPLGKVVSQDEGVRGNSTLEKLGTLRTVFKEGGTVTAGNSSTLSDGAAALLLSSKDYAKRENLSYLAVIKDYTEVGVDPAYMGFAPYEAITKLLEKNQLTVEDIDLFEINEAFAATSVAAAKELNLPDEKINIYGGGISLGHPIGASGARILTTLAYALKANKKKRGIASLCIGGGLGLAVLIECEQQDEPDMTRKKFYQLSRQERLEQLVQEDSLTVEQQTELWNEVSLPEGMADHLIENQIGEIAVPLGVAQNFVINGQSRVIPMATEEPSVIAAASNAAKIIQQAGGFYTKVNERFMRGQIVFRNVKKEEELQTALLEKQTAIFSLANESYPSIVKRGGGIHKIDTRVFRKEEQTFVSLDVLVDVKDAMGANIVNTILEGITSGLRQWFPEEEILFSILSNYATESLVTAKCEIPLSQLTTSKFSGEELAKRMVAAAEYATIDPYRAVTHNKGIMNGIDAVILATGNDNRAVAAACHAYAAKNGRYEGLTKWSIVEGVLVGELTVPMAIASVGGASSVLPKAKLALALAKVNSAIDLAEIVVSVGLAQNFAAVRALVTEGIQRGHMSLQVRSLAMSVGAKGEEVQLVSEKLKQQGQMNKAKAEEALQAIRSENN</sequence>
<dbReference type="OrthoDB" id="9764892at2"/>
<dbReference type="Proteomes" id="UP000013785">
    <property type="component" value="Unassembled WGS sequence"/>
</dbReference>
<dbReference type="InterPro" id="IPR004553">
    <property type="entry name" value="HMG_CoA_Rdtase_bac-typ"/>
</dbReference>
<dbReference type="GO" id="GO:0004420">
    <property type="term" value="F:hydroxymethylglutaryl-CoA reductase (NADPH) activity"/>
    <property type="evidence" value="ECO:0007669"/>
    <property type="project" value="InterPro"/>
</dbReference>
<dbReference type="InterPro" id="IPR009029">
    <property type="entry name" value="HMG_CoA_Rdtase_sub-bd_dom_sf"/>
</dbReference>
<evidence type="ECO:0000313" key="11">
    <source>
        <dbReference type="Proteomes" id="UP000013785"/>
    </source>
</evidence>
<dbReference type="InterPro" id="IPR023074">
    <property type="entry name" value="HMG_CoA_Rdtase_cat_sf"/>
</dbReference>
<dbReference type="GO" id="GO:0003985">
    <property type="term" value="F:acetyl-CoA C-acetyltransferase activity"/>
    <property type="evidence" value="ECO:0007669"/>
    <property type="project" value="UniProtKB-EC"/>
</dbReference>
<proteinExistence type="inferred from homology"/>
<dbReference type="Pfam" id="PF02803">
    <property type="entry name" value="Thiolase_C"/>
    <property type="match status" value="1"/>
</dbReference>
<feature type="domain" description="Thiolase C-terminal" evidence="9">
    <location>
        <begin position="266"/>
        <end position="385"/>
    </location>
</feature>
<dbReference type="SUPFAM" id="SSF53901">
    <property type="entry name" value="Thiolase-like"/>
    <property type="match status" value="2"/>
</dbReference>
<evidence type="ECO:0000259" key="8">
    <source>
        <dbReference type="Pfam" id="PF00108"/>
    </source>
</evidence>
<dbReference type="InterPro" id="IPR016039">
    <property type="entry name" value="Thiolase-like"/>
</dbReference>
<organism evidence="10 11">
    <name type="scientific">Enterococcus phoeniculicola ATCC BAA-412</name>
    <dbReference type="NCBI Taxonomy" id="1158610"/>
    <lineage>
        <taxon>Bacteria</taxon>
        <taxon>Bacillati</taxon>
        <taxon>Bacillota</taxon>
        <taxon>Bacilli</taxon>
        <taxon>Lactobacillales</taxon>
        <taxon>Enterococcaceae</taxon>
        <taxon>Enterococcus</taxon>
    </lineage>
</organism>
<dbReference type="PROSITE" id="PS50065">
    <property type="entry name" value="HMG_COA_REDUCTASE_4"/>
    <property type="match status" value="1"/>
</dbReference>
<keyword evidence="11" id="KW-1185">Reference proteome</keyword>
<dbReference type="InterPro" id="IPR020616">
    <property type="entry name" value="Thiolase_N"/>
</dbReference>
<dbReference type="STRING" id="154621.RV11_GL003073"/>
<dbReference type="Gene3D" id="3.90.770.10">
    <property type="entry name" value="3-hydroxy-3-methylglutaryl-coenzyme A Reductase, Chain A, domain 2"/>
    <property type="match status" value="2"/>
</dbReference>
<evidence type="ECO:0000256" key="4">
    <source>
        <dbReference type="ARBA" id="ARBA00022679"/>
    </source>
</evidence>
<dbReference type="InterPro" id="IPR023076">
    <property type="entry name" value="HMG_CoA_Rdtase_CS"/>
</dbReference>
<dbReference type="SUPFAM" id="SSF55035">
    <property type="entry name" value="NAD-binding domain of HMG-CoA reductase"/>
    <property type="match status" value="1"/>
</dbReference>
<dbReference type="InterPro" id="IPR002155">
    <property type="entry name" value="Thiolase"/>
</dbReference>
<dbReference type="PROSITE" id="PS01192">
    <property type="entry name" value="HMG_COA_REDUCTASE_3"/>
    <property type="match status" value="1"/>
</dbReference>
<dbReference type="NCBIfam" id="TIGR00532">
    <property type="entry name" value="HMG_CoA_R_NAD"/>
    <property type="match status" value="1"/>
</dbReference>
<dbReference type="Gene3D" id="1.10.8.660">
    <property type="match status" value="1"/>
</dbReference>
<evidence type="ECO:0000256" key="6">
    <source>
        <dbReference type="ARBA" id="ARBA00023315"/>
    </source>
</evidence>
<dbReference type="HOGENOM" id="CLU_017993_1_0_9"/>
<dbReference type="NCBIfam" id="TIGR01930">
    <property type="entry name" value="AcCoA-C-Actrans"/>
    <property type="match status" value="1"/>
</dbReference>
<dbReference type="PANTHER" id="PTHR18919:SF107">
    <property type="entry name" value="ACETYL-COA ACETYLTRANSFERASE, CYTOSOLIC"/>
    <property type="match status" value="1"/>
</dbReference>
<dbReference type="PANTHER" id="PTHR18919">
    <property type="entry name" value="ACETYL-COA C-ACYLTRANSFERASE"/>
    <property type="match status" value="1"/>
</dbReference>
<dbReference type="PRINTS" id="PR00071">
    <property type="entry name" value="HMGCOARDTASE"/>
</dbReference>
<accession>R3TNL2</accession>
<dbReference type="PROSITE" id="PS00099">
    <property type="entry name" value="THIOLASE_3"/>
    <property type="match status" value="1"/>
</dbReference>
<dbReference type="PROSITE" id="PS00098">
    <property type="entry name" value="THIOLASE_1"/>
    <property type="match status" value="1"/>
</dbReference>
<keyword evidence="5" id="KW-0560">Oxidoreductase</keyword>
<dbReference type="Gene3D" id="3.40.47.10">
    <property type="match status" value="2"/>
</dbReference>
<dbReference type="InterPro" id="IPR020615">
    <property type="entry name" value="Thiolase_acyl_enz_int_AS"/>
</dbReference>
<dbReference type="Pfam" id="PF00368">
    <property type="entry name" value="HMG-CoA_red"/>
    <property type="match status" value="1"/>
</dbReference>
<evidence type="ECO:0000256" key="1">
    <source>
        <dbReference type="ARBA" id="ARBA00007661"/>
    </source>
</evidence>
<dbReference type="InterPro" id="IPR020610">
    <property type="entry name" value="Thiolase_AS"/>
</dbReference>
<dbReference type="SUPFAM" id="SSF56542">
    <property type="entry name" value="Substrate-binding domain of HMG-CoA reductase"/>
    <property type="match status" value="1"/>
</dbReference>
<dbReference type="InterPro" id="IPR009023">
    <property type="entry name" value="HMG_CoA_Rdtase_NAD(P)-bd_sf"/>
</dbReference>
<protein>
    <recommendedName>
        <fullName evidence="3">acetyl-CoA C-acetyltransferase</fullName>
        <ecNumber evidence="3">2.3.1.9</ecNumber>
    </recommendedName>
    <alternativeName>
        <fullName evidence="7">Acetoacetyl-CoA thiolase</fullName>
    </alternativeName>
</protein>
<dbReference type="eggNOG" id="COG1257">
    <property type="taxonomic scope" value="Bacteria"/>
</dbReference>
<keyword evidence="4 10" id="KW-0808">Transferase</keyword>
<dbReference type="FunFam" id="3.40.47.10:FF:000010">
    <property type="entry name" value="Acetyl-CoA acetyltransferase (Thiolase)"/>
    <property type="match status" value="1"/>
</dbReference>
<evidence type="ECO:0000256" key="5">
    <source>
        <dbReference type="ARBA" id="ARBA00023002"/>
    </source>
</evidence>
<dbReference type="RefSeq" id="WP_010768748.1">
    <property type="nucleotide sequence ID" value="NZ_ASWE01000002.1"/>
</dbReference>
<dbReference type="InterPro" id="IPR002202">
    <property type="entry name" value="HMG_CoA_Rdtase"/>
</dbReference>
<dbReference type="Pfam" id="PF00108">
    <property type="entry name" value="Thiolase_N"/>
    <property type="match status" value="1"/>
</dbReference>
<dbReference type="EC" id="2.3.1.9" evidence="3"/>
<evidence type="ECO:0000313" key="10">
    <source>
        <dbReference type="EMBL" id="EOL43109.1"/>
    </source>
</evidence>
<evidence type="ECO:0000256" key="3">
    <source>
        <dbReference type="ARBA" id="ARBA00012705"/>
    </source>
</evidence>
<comment type="caution">
    <text evidence="10">The sequence shown here is derived from an EMBL/GenBank/DDBJ whole genome shotgun (WGS) entry which is preliminary data.</text>
</comment>
<evidence type="ECO:0000256" key="2">
    <source>
        <dbReference type="ARBA" id="ARBA00010982"/>
    </source>
</evidence>
<dbReference type="InterPro" id="IPR020613">
    <property type="entry name" value="Thiolase_CS"/>
</dbReference>
<dbReference type="PROSITE" id="PS00737">
    <property type="entry name" value="THIOLASE_2"/>
    <property type="match status" value="1"/>
</dbReference>
<dbReference type="InterPro" id="IPR020617">
    <property type="entry name" value="Thiolase_C"/>
</dbReference>
<dbReference type="CDD" id="cd00751">
    <property type="entry name" value="thiolase"/>
    <property type="match status" value="1"/>
</dbReference>
<keyword evidence="6" id="KW-0012">Acyltransferase</keyword>
<evidence type="ECO:0000256" key="7">
    <source>
        <dbReference type="ARBA" id="ARBA00030755"/>
    </source>
</evidence>
<dbReference type="CDD" id="cd00644">
    <property type="entry name" value="HMG-CoA_reductase_classII"/>
    <property type="match status" value="1"/>
</dbReference>
<feature type="domain" description="Thiolase N-terminal" evidence="8">
    <location>
        <begin position="4"/>
        <end position="256"/>
    </location>
</feature>
<dbReference type="EMBL" id="AJAT01000016">
    <property type="protein sequence ID" value="EOL43109.1"/>
    <property type="molecule type" value="Genomic_DNA"/>
</dbReference>
<dbReference type="PATRIC" id="fig|1158610.3.peg.2082"/>
<evidence type="ECO:0000259" key="9">
    <source>
        <dbReference type="Pfam" id="PF02803"/>
    </source>
</evidence>
<dbReference type="AlphaFoldDB" id="R3TNL2"/>
<comment type="similarity">
    <text evidence="1">Belongs to the HMG-CoA reductase family.</text>
</comment>
<name>R3TNL2_9ENTE</name>